<proteinExistence type="predicted"/>
<name>A0A6J4MP61_9CHLR</name>
<dbReference type="EMBL" id="CADCTR010002660">
    <property type="protein sequence ID" value="CAA9364847.1"/>
    <property type="molecule type" value="Genomic_DNA"/>
</dbReference>
<evidence type="ECO:0000313" key="1">
    <source>
        <dbReference type="EMBL" id="CAA9364847.1"/>
    </source>
</evidence>
<reference evidence="1" key="1">
    <citation type="submission" date="2020-02" db="EMBL/GenBank/DDBJ databases">
        <authorList>
            <person name="Meier V. D."/>
        </authorList>
    </citation>
    <scope>NUCLEOTIDE SEQUENCE</scope>
    <source>
        <strain evidence="1">AVDCRST_MAG93</strain>
    </source>
</reference>
<protein>
    <submittedName>
        <fullName evidence="1">Uncharacterized protein</fullName>
    </submittedName>
</protein>
<gene>
    <name evidence="1" type="ORF">AVDCRST_MAG93-7896</name>
</gene>
<organism evidence="1">
    <name type="scientific">uncultured Chloroflexia bacterium</name>
    <dbReference type="NCBI Taxonomy" id="1672391"/>
    <lineage>
        <taxon>Bacteria</taxon>
        <taxon>Bacillati</taxon>
        <taxon>Chloroflexota</taxon>
        <taxon>Chloroflexia</taxon>
        <taxon>environmental samples</taxon>
    </lineage>
</organism>
<dbReference type="AlphaFoldDB" id="A0A6J4MP61"/>
<sequence length="67" mass="7743">MDAAFDRLTDIQKENVNRQMFVVAYGCIARAKGDPEVLERLIEEETSSCPHLRADLRRYCRLVDSVK</sequence>
<accession>A0A6J4MP61</accession>